<dbReference type="EMBL" id="CM042882">
    <property type="protein sequence ID" value="KAI4379763.1"/>
    <property type="molecule type" value="Genomic_DNA"/>
</dbReference>
<organism evidence="1 2">
    <name type="scientific">Melastoma candidum</name>
    <dbReference type="NCBI Taxonomy" id="119954"/>
    <lineage>
        <taxon>Eukaryota</taxon>
        <taxon>Viridiplantae</taxon>
        <taxon>Streptophyta</taxon>
        <taxon>Embryophyta</taxon>
        <taxon>Tracheophyta</taxon>
        <taxon>Spermatophyta</taxon>
        <taxon>Magnoliopsida</taxon>
        <taxon>eudicotyledons</taxon>
        <taxon>Gunneridae</taxon>
        <taxon>Pentapetalae</taxon>
        <taxon>rosids</taxon>
        <taxon>malvids</taxon>
        <taxon>Myrtales</taxon>
        <taxon>Melastomataceae</taxon>
        <taxon>Melastomatoideae</taxon>
        <taxon>Melastomateae</taxon>
        <taxon>Melastoma</taxon>
    </lineage>
</organism>
<reference evidence="2" key="1">
    <citation type="journal article" date="2023" name="Front. Plant Sci.">
        <title>Chromosomal-level genome assembly of Melastoma candidum provides insights into trichome evolution.</title>
        <authorList>
            <person name="Zhong Y."/>
            <person name="Wu W."/>
            <person name="Sun C."/>
            <person name="Zou P."/>
            <person name="Liu Y."/>
            <person name="Dai S."/>
            <person name="Zhou R."/>
        </authorList>
    </citation>
    <scope>NUCLEOTIDE SEQUENCE [LARGE SCALE GENOMIC DNA]</scope>
</reference>
<evidence type="ECO:0000313" key="1">
    <source>
        <dbReference type="EMBL" id="KAI4379763.1"/>
    </source>
</evidence>
<accession>A0ACB9RMT9</accession>
<dbReference type="Proteomes" id="UP001057402">
    <property type="component" value="Chromosome 3"/>
</dbReference>
<gene>
    <name evidence="1" type="ORF">MLD38_006017</name>
</gene>
<protein>
    <submittedName>
        <fullName evidence="1">Uncharacterized protein</fullName>
    </submittedName>
</protein>
<proteinExistence type="predicted"/>
<evidence type="ECO:0000313" key="2">
    <source>
        <dbReference type="Proteomes" id="UP001057402"/>
    </source>
</evidence>
<comment type="caution">
    <text evidence="1">The sequence shown here is derived from an EMBL/GenBank/DDBJ whole genome shotgun (WGS) entry which is preliminary data.</text>
</comment>
<name>A0ACB9RMT9_9MYRT</name>
<keyword evidence="2" id="KW-1185">Reference proteome</keyword>
<sequence>MFHDFLGARNCPSDAAASDARTSDSSPAPSLSAGARGRPISSASDPASERQAGSRYEEVPPFVPRGDAEIDRRLVGRKRSSSDSGFPSLGRDKVAQIGSDHPHEDSHLMKVIQNGELEKLRRSNDEYAFAGMQRLQQGSGSLVLRSGNNSRNDATFSKWDRPISMNMGSAVQFPSRIQNSPMASQALPNRFRDVQIGASPITAQAAADEGSRTGIKGPSILSSIKSGVGPEKSSQGLGPSANRALIGSLAEPESSNIPSQNGMRSESRQMTIFYGGQAHVFDDVHPNKAEVIMALAGSNGGSWSTIYSPKPKLKLSNEDDIPLRETSSGAPSNLAFVRDSYGKLPATRDPDPGFGSRDRIPNPAGGPVGRIILKEKRNLVEVTDRAADSKVDS</sequence>